<evidence type="ECO:0000313" key="3">
    <source>
        <dbReference type="Proteomes" id="UP000321580"/>
    </source>
</evidence>
<sequence length="134" mass="15409">MNTRLLFGLAVLLMSTLAFSCEKSEAYADSPLLGYWKFDGHPATDTQAYLRVPNDEGLDVMEKSQMIELRADGTYRVFQWSWCGTPPSYTGWYDGTWEQVSDMPLTIKLSQNGYDQLREVAEVTNDQLLLRYLY</sequence>
<dbReference type="AlphaFoldDB" id="A0A5C6RW16"/>
<organism evidence="2 3">
    <name type="scientific">Phaeodactylibacter luteus</name>
    <dbReference type="NCBI Taxonomy" id="1564516"/>
    <lineage>
        <taxon>Bacteria</taxon>
        <taxon>Pseudomonadati</taxon>
        <taxon>Bacteroidota</taxon>
        <taxon>Saprospiria</taxon>
        <taxon>Saprospirales</taxon>
        <taxon>Haliscomenobacteraceae</taxon>
        <taxon>Phaeodactylibacter</taxon>
    </lineage>
</organism>
<keyword evidence="3" id="KW-1185">Reference proteome</keyword>
<keyword evidence="1" id="KW-0732">Signal</keyword>
<dbReference type="Proteomes" id="UP000321580">
    <property type="component" value="Unassembled WGS sequence"/>
</dbReference>
<gene>
    <name evidence="2" type="ORF">FRY97_06165</name>
</gene>
<evidence type="ECO:0000313" key="2">
    <source>
        <dbReference type="EMBL" id="TXB65562.1"/>
    </source>
</evidence>
<dbReference type="PROSITE" id="PS51257">
    <property type="entry name" value="PROKAR_LIPOPROTEIN"/>
    <property type="match status" value="1"/>
</dbReference>
<evidence type="ECO:0008006" key="4">
    <source>
        <dbReference type="Google" id="ProtNLM"/>
    </source>
</evidence>
<feature type="signal peptide" evidence="1">
    <location>
        <begin position="1"/>
        <end position="20"/>
    </location>
</feature>
<dbReference type="RefSeq" id="WP_147166571.1">
    <property type="nucleotide sequence ID" value="NZ_VOOR01000009.1"/>
</dbReference>
<dbReference type="EMBL" id="VOOR01000009">
    <property type="protein sequence ID" value="TXB65562.1"/>
    <property type="molecule type" value="Genomic_DNA"/>
</dbReference>
<evidence type="ECO:0000256" key="1">
    <source>
        <dbReference type="SAM" id="SignalP"/>
    </source>
</evidence>
<dbReference type="OrthoDB" id="9865940at2"/>
<accession>A0A5C6RW16</accession>
<proteinExistence type="predicted"/>
<name>A0A5C6RW16_9BACT</name>
<protein>
    <recommendedName>
        <fullName evidence="4">Lipocalin-like domain-containing protein</fullName>
    </recommendedName>
</protein>
<comment type="caution">
    <text evidence="2">The sequence shown here is derived from an EMBL/GenBank/DDBJ whole genome shotgun (WGS) entry which is preliminary data.</text>
</comment>
<reference evidence="2 3" key="1">
    <citation type="submission" date="2019-08" db="EMBL/GenBank/DDBJ databases">
        <title>Genome of Phaeodactylibacter luteus.</title>
        <authorList>
            <person name="Bowman J.P."/>
        </authorList>
    </citation>
    <scope>NUCLEOTIDE SEQUENCE [LARGE SCALE GENOMIC DNA]</scope>
    <source>
        <strain evidence="2 3">KCTC 42180</strain>
    </source>
</reference>
<feature type="chain" id="PRO_5023063198" description="Lipocalin-like domain-containing protein" evidence="1">
    <location>
        <begin position="21"/>
        <end position="134"/>
    </location>
</feature>